<accession>A0ABT1DKG3</accession>
<dbReference type="CDD" id="cd06171">
    <property type="entry name" value="Sigma70_r4"/>
    <property type="match status" value="1"/>
</dbReference>
<reference evidence="8 9" key="1">
    <citation type="submission" date="2022-06" db="EMBL/GenBank/DDBJ databases">
        <title>New Species of the Genus Actinoplanes, ActinopZanes ferrugineus.</title>
        <authorList>
            <person name="Ding P."/>
        </authorList>
    </citation>
    <scope>NUCLEOTIDE SEQUENCE [LARGE SCALE GENOMIC DNA]</scope>
    <source>
        <strain evidence="8 9">TRM88003</strain>
    </source>
</reference>
<dbReference type="NCBIfam" id="TIGR02937">
    <property type="entry name" value="sigma70-ECF"/>
    <property type="match status" value="1"/>
</dbReference>
<organism evidence="8 9">
    <name type="scientific">Paractinoplanes aksuensis</name>
    <dbReference type="NCBI Taxonomy" id="2939490"/>
    <lineage>
        <taxon>Bacteria</taxon>
        <taxon>Bacillati</taxon>
        <taxon>Actinomycetota</taxon>
        <taxon>Actinomycetes</taxon>
        <taxon>Micromonosporales</taxon>
        <taxon>Micromonosporaceae</taxon>
        <taxon>Paractinoplanes</taxon>
    </lineage>
</organism>
<feature type="domain" description="RNA polymerase sigma-70 region 2" evidence="6">
    <location>
        <begin position="13"/>
        <end position="77"/>
    </location>
</feature>
<keyword evidence="5" id="KW-0804">Transcription</keyword>
<keyword evidence="9" id="KW-1185">Reference proteome</keyword>
<dbReference type="InterPro" id="IPR013324">
    <property type="entry name" value="RNA_pol_sigma_r3/r4-like"/>
</dbReference>
<dbReference type="PANTHER" id="PTHR43133:SF8">
    <property type="entry name" value="RNA POLYMERASE SIGMA FACTOR HI_1459-RELATED"/>
    <property type="match status" value="1"/>
</dbReference>
<evidence type="ECO:0000259" key="7">
    <source>
        <dbReference type="Pfam" id="PF08281"/>
    </source>
</evidence>
<dbReference type="Gene3D" id="1.10.10.10">
    <property type="entry name" value="Winged helix-like DNA-binding domain superfamily/Winged helix DNA-binding domain"/>
    <property type="match status" value="1"/>
</dbReference>
<gene>
    <name evidence="8" type="ORF">M1L60_12080</name>
</gene>
<evidence type="ECO:0000313" key="8">
    <source>
        <dbReference type="EMBL" id="MCO8271332.1"/>
    </source>
</evidence>
<sequence length="173" mass="19236">MRAVAPPDELAGLFERHARELLRYCTRRVGAQLAEDVVAETFLVAHERRERFDPERGEWLPWLYGIATNLLRRHRRAEIQALRDNMRAVAGDDAGHDEAAAQRVDAERSVARLSAVLAKLPARQRDVLMLFAVAELEYAEIAAALGIPLGSVQSALHRARAKVRAALGKDGAR</sequence>
<comment type="similarity">
    <text evidence="1">Belongs to the sigma-70 factor family. ECF subfamily.</text>
</comment>
<dbReference type="Gene3D" id="1.10.1740.10">
    <property type="match status" value="1"/>
</dbReference>
<proteinExistence type="inferred from homology"/>
<evidence type="ECO:0000256" key="4">
    <source>
        <dbReference type="ARBA" id="ARBA00023125"/>
    </source>
</evidence>
<dbReference type="InterPro" id="IPR007627">
    <property type="entry name" value="RNA_pol_sigma70_r2"/>
</dbReference>
<comment type="caution">
    <text evidence="8">The sequence shown here is derived from an EMBL/GenBank/DDBJ whole genome shotgun (WGS) entry which is preliminary data.</text>
</comment>
<evidence type="ECO:0000256" key="2">
    <source>
        <dbReference type="ARBA" id="ARBA00023015"/>
    </source>
</evidence>
<dbReference type="InterPro" id="IPR039425">
    <property type="entry name" value="RNA_pol_sigma-70-like"/>
</dbReference>
<evidence type="ECO:0000256" key="3">
    <source>
        <dbReference type="ARBA" id="ARBA00023082"/>
    </source>
</evidence>
<evidence type="ECO:0000256" key="5">
    <source>
        <dbReference type="ARBA" id="ARBA00023163"/>
    </source>
</evidence>
<dbReference type="InterPro" id="IPR013325">
    <property type="entry name" value="RNA_pol_sigma_r2"/>
</dbReference>
<dbReference type="RefSeq" id="WP_253237466.1">
    <property type="nucleotide sequence ID" value="NZ_JAMYJR010000012.1"/>
</dbReference>
<evidence type="ECO:0000256" key="1">
    <source>
        <dbReference type="ARBA" id="ARBA00010641"/>
    </source>
</evidence>
<dbReference type="InterPro" id="IPR014284">
    <property type="entry name" value="RNA_pol_sigma-70_dom"/>
</dbReference>
<dbReference type="SUPFAM" id="SSF88946">
    <property type="entry name" value="Sigma2 domain of RNA polymerase sigma factors"/>
    <property type="match status" value="1"/>
</dbReference>
<dbReference type="EMBL" id="JAMYJR010000012">
    <property type="protein sequence ID" value="MCO8271332.1"/>
    <property type="molecule type" value="Genomic_DNA"/>
</dbReference>
<keyword evidence="4" id="KW-0238">DNA-binding</keyword>
<evidence type="ECO:0000259" key="6">
    <source>
        <dbReference type="Pfam" id="PF04542"/>
    </source>
</evidence>
<keyword evidence="2" id="KW-0805">Transcription regulation</keyword>
<dbReference type="SUPFAM" id="SSF88659">
    <property type="entry name" value="Sigma3 and sigma4 domains of RNA polymerase sigma factors"/>
    <property type="match status" value="1"/>
</dbReference>
<dbReference type="PANTHER" id="PTHR43133">
    <property type="entry name" value="RNA POLYMERASE ECF-TYPE SIGMA FACTO"/>
    <property type="match status" value="1"/>
</dbReference>
<dbReference type="Pfam" id="PF04542">
    <property type="entry name" value="Sigma70_r2"/>
    <property type="match status" value="1"/>
</dbReference>
<name>A0ABT1DKG3_9ACTN</name>
<evidence type="ECO:0000313" key="9">
    <source>
        <dbReference type="Proteomes" id="UP001523369"/>
    </source>
</evidence>
<dbReference type="Pfam" id="PF08281">
    <property type="entry name" value="Sigma70_r4_2"/>
    <property type="match status" value="1"/>
</dbReference>
<dbReference type="InterPro" id="IPR013249">
    <property type="entry name" value="RNA_pol_sigma70_r4_t2"/>
</dbReference>
<dbReference type="Proteomes" id="UP001523369">
    <property type="component" value="Unassembled WGS sequence"/>
</dbReference>
<feature type="domain" description="RNA polymerase sigma factor 70 region 4 type 2" evidence="7">
    <location>
        <begin position="112"/>
        <end position="162"/>
    </location>
</feature>
<dbReference type="InterPro" id="IPR036388">
    <property type="entry name" value="WH-like_DNA-bd_sf"/>
</dbReference>
<keyword evidence="3" id="KW-0731">Sigma factor</keyword>
<protein>
    <submittedName>
        <fullName evidence="8">Sigma-70 family RNA polymerase sigma factor</fullName>
    </submittedName>
</protein>